<keyword evidence="4" id="KW-1185">Reference proteome</keyword>
<accession>A0A9R0RGA3</accession>
<dbReference type="PROSITE" id="PS50157">
    <property type="entry name" value="ZINC_FINGER_C2H2_2"/>
    <property type="match status" value="1"/>
</dbReference>
<keyword evidence="1" id="KW-0863">Zinc-finger</keyword>
<dbReference type="SUPFAM" id="SSF57667">
    <property type="entry name" value="beta-beta-alpha zinc fingers"/>
    <property type="match status" value="1"/>
</dbReference>
<dbReference type="OMA" id="PFWNDFN"/>
<dbReference type="Proteomes" id="UP000324705">
    <property type="component" value="Chromosome 3A"/>
</dbReference>
<gene>
    <name evidence="3" type="ORF">TRITD_3Av1G035390</name>
</gene>
<reference evidence="3 4" key="1">
    <citation type="submission" date="2017-09" db="EMBL/GenBank/DDBJ databases">
        <authorList>
            <consortium name="International Durum Wheat Genome Sequencing Consortium (IDWGSC)"/>
            <person name="Milanesi L."/>
        </authorList>
    </citation>
    <scope>NUCLEOTIDE SEQUENCE [LARGE SCALE GENOMIC DNA]</scope>
    <source>
        <strain evidence="4">cv. Svevo</strain>
    </source>
</reference>
<organism evidence="3 4">
    <name type="scientific">Triticum turgidum subsp. durum</name>
    <name type="common">Durum wheat</name>
    <name type="synonym">Triticum durum</name>
    <dbReference type="NCBI Taxonomy" id="4567"/>
    <lineage>
        <taxon>Eukaryota</taxon>
        <taxon>Viridiplantae</taxon>
        <taxon>Streptophyta</taxon>
        <taxon>Embryophyta</taxon>
        <taxon>Tracheophyta</taxon>
        <taxon>Spermatophyta</taxon>
        <taxon>Magnoliopsida</taxon>
        <taxon>Liliopsida</taxon>
        <taxon>Poales</taxon>
        <taxon>Poaceae</taxon>
        <taxon>BOP clade</taxon>
        <taxon>Pooideae</taxon>
        <taxon>Triticodae</taxon>
        <taxon>Triticeae</taxon>
        <taxon>Triticinae</taxon>
        <taxon>Triticum</taxon>
    </lineage>
</organism>
<feature type="domain" description="C2H2-type" evidence="2">
    <location>
        <begin position="153"/>
        <end position="180"/>
    </location>
</feature>
<keyword evidence="1" id="KW-0479">Metal-binding</keyword>
<evidence type="ECO:0000259" key="2">
    <source>
        <dbReference type="PROSITE" id="PS50157"/>
    </source>
</evidence>
<dbReference type="GO" id="GO:0008270">
    <property type="term" value="F:zinc ion binding"/>
    <property type="evidence" value="ECO:0007669"/>
    <property type="project" value="UniProtKB-KW"/>
</dbReference>
<keyword evidence="1" id="KW-0862">Zinc</keyword>
<dbReference type="InterPro" id="IPR013087">
    <property type="entry name" value="Znf_C2H2_type"/>
</dbReference>
<proteinExistence type="predicted"/>
<dbReference type="InterPro" id="IPR036236">
    <property type="entry name" value="Znf_C2H2_sf"/>
</dbReference>
<dbReference type="AlphaFoldDB" id="A0A9R0RGA3"/>
<dbReference type="Pfam" id="PF13912">
    <property type="entry name" value="zf-C2H2_6"/>
    <property type="match status" value="1"/>
</dbReference>
<protein>
    <recommendedName>
        <fullName evidence="2">C2H2-type domain-containing protein</fullName>
    </recommendedName>
</protein>
<evidence type="ECO:0000313" key="3">
    <source>
        <dbReference type="EMBL" id="VAH57907.1"/>
    </source>
</evidence>
<name>A0A9R0RGA3_TRITD</name>
<dbReference type="EMBL" id="LT934115">
    <property type="protein sequence ID" value="VAH57907.1"/>
    <property type="molecule type" value="Genomic_DNA"/>
</dbReference>
<evidence type="ECO:0000256" key="1">
    <source>
        <dbReference type="PROSITE-ProRule" id="PRU00042"/>
    </source>
</evidence>
<dbReference type="Gramene" id="TRITD3Av1G035390.1">
    <property type="protein sequence ID" value="TRITD3Av1G035390.1"/>
    <property type="gene ID" value="TRITD3Av1G035390"/>
</dbReference>
<dbReference type="PROSITE" id="PS00028">
    <property type="entry name" value="ZINC_FINGER_C2H2_1"/>
    <property type="match status" value="1"/>
</dbReference>
<sequence length="185" mass="20686">MFSHEGFLTNPLWNDFNSSHRMQNLSMEASSFTSLLQTEPKSIVHSQLNTNGVLHDGSLFKMATRDVYEVSSLPSRFLCSSQKIHPFTPSTMQKQLKIQDERLSNVYPYGVPAPASPAMQSSHIQREDKILLVGPNGISDSAIMHDSTTPRKYTCKICNATFNTSQSYGGHMSSHSKARMKSRQS</sequence>
<evidence type="ECO:0000313" key="4">
    <source>
        <dbReference type="Proteomes" id="UP000324705"/>
    </source>
</evidence>